<dbReference type="Pfam" id="PF09351">
    <property type="entry name" value="DUF1993"/>
    <property type="match status" value="1"/>
</dbReference>
<reference evidence="1 2" key="1">
    <citation type="submission" date="2020-08" db="EMBL/GenBank/DDBJ databases">
        <title>Genomic Encyclopedia of Type Strains, Phase III (KMG-III): the genomes of soil and plant-associated and newly described type strains.</title>
        <authorList>
            <person name="Whitman W."/>
        </authorList>
    </citation>
    <scope>NUCLEOTIDE SEQUENCE [LARGE SCALE GENOMIC DNA]</scope>
    <source>
        <strain evidence="1 2">CECT 8897</strain>
    </source>
</reference>
<dbReference type="Proteomes" id="UP000541535">
    <property type="component" value="Unassembled WGS sequence"/>
</dbReference>
<dbReference type="SUPFAM" id="SSF109854">
    <property type="entry name" value="DinB/YfiT-like putative metalloenzymes"/>
    <property type="match status" value="1"/>
</dbReference>
<evidence type="ECO:0008006" key="3">
    <source>
        <dbReference type="Google" id="ProtNLM"/>
    </source>
</evidence>
<sequence>MDEGLTLHAASVPVFLHYLERLDALVTLAEQHEAGRPRGGSLLHAALAEGMFAFAQQVQIAAGFAVRACCPLLEIEPPQLAGGDAGWHQLHERIGAVRAFLAAVDAERMNAGARRELSTVAGRASPSFNGAEFVLRYALPNFFFHLAMAYAILRKEGLPVGKQDFDGYHAYPAGFRFL</sequence>
<dbReference type="RefSeq" id="WP_183443883.1">
    <property type="nucleotide sequence ID" value="NZ_JACHXD010000025.1"/>
</dbReference>
<dbReference type="InterPro" id="IPR034660">
    <property type="entry name" value="DinB/YfiT-like"/>
</dbReference>
<dbReference type="Gene3D" id="1.20.120.450">
    <property type="entry name" value="dinb family like domain"/>
    <property type="match status" value="1"/>
</dbReference>
<protein>
    <recommendedName>
        <fullName evidence="3">DUF1993 family protein</fullName>
    </recommendedName>
</protein>
<name>A0A7W5FWV2_9BURK</name>
<dbReference type="PANTHER" id="PTHR36922">
    <property type="entry name" value="BLL2446 PROTEIN"/>
    <property type="match status" value="1"/>
</dbReference>
<dbReference type="AlphaFoldDB" id="A0A7W5FWV2"/>
<evidence type="ECO:0000313" key="1">
    <source>
        <dbReference type="EMBL" id="MBB3122226.1"/>
    </source>
</evidence>
<organism evidence="1 2">
    <name type="scientific">Pseudoduganella violacea</name>
    <dbReference type="NCBI Taxonomy" id="1715466"/>
    <lineage>
        <taxon>Bacteria</taxon>
        <taxon>Pseudomonadati</taxon>
        <taxon>Pseudomonadota</taxon>
        <taxon>Betaproteobacteria</taxon>
        <taxon>Burkholderiales</taxon>
        <taxon>Oxalobacteraceae</taxon>
        <taxon>Telluria group</taxon>
        <taxon>Pseudoduganella</taxon>
    </lineage>
</organism>
<accession>A0A7W5FWV2</accession>
<dbReference type="InterPro" id="IPR018531">
    <property type="entry name" value="DUF1993"/>
</dbReference>
<gene>
    <name evidence="1" type="ORF">FHS03_005323</name>
</gene>
<evidence type="ECO:0000313" key="2">
    <source>
        <dbReference type="Proteomes" id="UP000541535"/>
    </source>
</evidence>
<dbReference type="PANTHER" id="PTHR36922:SF1">
    <property type="entry name" value="DUF1993 DOMAIN-CONTAINING PROTEIN"/>
    <property type="match status" value="1"/>
</dbReference>
<proteinExistence type="predicted"/>
<comment type="caution">
    <text evidence="1">The sequence shown here is derived from an EMBL/GenBank/DDBJ whole genome shotgun (WGS) entry which is preliminary data.</text>
</comment>
<keyword evidence="2" id="KW-1185">Reference proteome</keyword>
<dbReference type="EMBL" id="JACHXD010000025">
    <property type="protein sequence ID" value="MBB3122226.1"/>
    <property type="molecule type" value="Genomic_DNA"/>
</dbReference>